<proteinExistence type="predicted"/>
<organism evidence="2">
    <name type="scientific">Arundo donax</name>
    <name type="common">Giant reed</name>
    <name type="synonym">Donax arundinaceus</name>
    <dbReference type="NCBI Taxonomy" id="35708"/>
    <lineage>
        <taxon>Eukaryota</taxon>
        <taxon>Viridiplantae</taxon>
        <taxon>Streptophyta</taxon>
        <taxon>Embryophyta</taxon>
        <taxon>Tracheophyta</taxon>
        <taxon>Spermatophyta</taxon>
        <taxon>Magnoliopsida</taxon>
        <taxon>Liliopsida</taxon>
        <taxon>Poales</taxon>
        <taxon>Poaceae</taxon>
        <taxon>PACMAD clade</taxon>
        <taxon>Arundinoideae</taxon>
        <taxon>Arundineae</taxon>
        <taxon>Arundo</taxon>
    </lineage>
</organism>
<feature type="compositionally biased region" description="Polar residues" evidence="1">
    <location>
        <begin position="34"/>
        <end position="53"/>
    </location>
</feature>
<dbReference type="AlphaFoldDB" id="A0A0A8ZRA2"/>
<evidence type="ECO:0000256" key="1">
    <source>
        <dbReference type="SAM" id="MobiDB-lite"/>
    </source>
</evidence>
<protein>
    <submittedName>
        <fullName evidence="2">Uncharacterized protein</fullName>
    </submittedName>
</protein>
<evidence type="ECO:0000313" key="2">
    <source>
        <dbReference type="EMBL" id="JAD37367.1"/>
    </source>
</evidence>
<feature type="region of interest" description="Disordered" evidence="1">
    <location>
        <begin position="1"/>
        <end position="68"/>
    </location>
</feature>
<reference evidence="2" key="1">
    <citation type="submission" date="2014-09" db="EMBL/GenBank/DDBJ databases">
        <authorList>
            <person name="Magalhaes I.L.F."/>
            <person name="Oliveira U."/>
            <person name="Santos F.R."/>
            <person name="Vidigal T.H.D.A."/>
            <person name="Brescovit A.D."/>
            <person name="Santos A.J."/>
        </authorList>
    </citation>
    <scope>NUCLEOTIDE SEQUENCE</scope>
    <source>
        <tissue evidence="2">Shoot tissue taken approximately 20 cm above the soil surface</tissue>
    </source>
</reference>
<reference evidence="2" key="2">
    <citation type="journal article" date="2015" name="Data Brief">
        <title>Shoot transcriptome of the giant reed, Arundo donax.</title>
        <authorList>
            <person name="Barrero R.A."/>
            <person name="Guerrero F.D."/>
            <person name="Moolhuijzen P."/>
            <person name="Goolsby J.A."/>
            <person name="Tidwell J."/>
            <person name="Bellgard S.E."/>
            <person name="Bellgard M.I."/>
        </authorList>
    </citation>
    <scope>NUCLEOTIDE SEQUENCE</scope>
    <source>
        <tissue evidence="2">Shoot tissue taken approximately 20 cm above the soil surface</tissue>
    </source>
</reference>
<name>A0A0A8ZRA2_ARUDO</name>
<accession>A0A0A8ZRA2</accession>
<sequence>MLRQRYEEDLGVNSHQHRRYQPPQSWEPLPPSRDLTTTSRGQPTISSGPSTSGCRRGRRQSLGAAGDH</sequence>
<dbReference type="EMBL" id="GBRH01260528">
    <property type="protein sequence ID" value="JAD37367.1"/>
    <property type="molecule type" value="Transcribed_RNA"/>
</dbReference>